<dbReference type="Proteomes" id="UP001208570">
    <property type="component" value="Unassembled WGS sequence"/>
</dbReference>
<comment type="caution">
    <text evidence="2">The sequence shown here is derived from an EMBL/GenBank/DDBJ whole genome shotgun (WGS) entry which is preliminary data.</text>
</comment>
<feature type="compositionally biased region" description="Polar residues" evidence="1">
    <location>
        <begin position="24"/>
        <end position="33"/>
    </location>
</feature>
<accession>A0AAD9K2Z3</accession>
<evidence type="ECO:0000313" key="3">
    <source>
        <dbReference type="Proteomes" id="UP001208570"/>
    </source>
</evidence>
<protein>
    <submittedName>
        <fullName evidence="2">Uncharacterized protein</fullName>
    </submittedName>
</protein>
<organism evidence="2 3">
    <name type="scientific">Paralvinella palmiformis</name>
    <dbReference type="NCBI Taxonomy" id="53620"/>
    <lineage>
        <taxon>Eukaryota</taxon>
        <taxon>Metazoa</taxon>
        <taxon>Spiralia</taxon>
        <taxon>Lophotrochozoa</taxon>
        <taxon>Annelida</taxon>
        <taxon>Polychaeta</taxon>
        <taxon>Sedentaria</taxon>
        <taxon>Canalipalpata</taxon>
        <taxon>Terebellida</taxon>
        <taxon>Terebelliformia</taxon>
        <taxon>Alvinellidae</taxon>
        <taxon>Paralvinella</taxon>
    </lineage>
</organism>
<dbReference type="EMBL" id="JAODUP010000085">
    <property type="protein sequence ID" value="KAK2163108.1"/>
    <property type="molecule type" value="Genomic_DNA"/>
</dbReference>
<evidence type="ECO:0000256" key="1">
    <source>
        <dbReference type="SAM" id="MobiDB-lite"/>
    </source>
</evidence>
<keyword evidence="3" id="KW-1185">Reference proteome</keyword>
<proteinExistence type="predicted"/>
<sequence>MGPWTSVQVQDGIWGPAAAINPGETRSQANHIQNNSTSMDDSKNSKKKKKRMQKLDQKCLGFTVHAAPDRHNIGEIETGKVE</sequence>
<evidence type="ECO:0000313" key="2">
    <source>
        <dbReference type="EMBL" id="KAK2163108.1"/>
    </source>
</evidence>
<name>A0AAD9K2Z3_9ANNE</name>
<dbReference type="AlphaFoldDB" id="A0AAD9K2Z3"/>
<gene>
    <name evidence="2" type="ORF">LSH36_85g01014</name>
</gene>
<reference evidence="2" key="1">
    <citation type="journal article" date="2023" name="Mol. Biol. Evol.">
        <title>Third-Generation Sequencing Reveals the Adaptive Role of the Epigenome in Three Deep-Sea Polychaetes.</title>
        <authorList>
            <person name="Perez M."/>
            <person name="Aroh O."/>
            <person name="Sun Y."/>
            <person name="Lan Y."/>
            <person name="Juniper S.K."/>
            <person name="Young C.R."/>
            <person name="Angers B."/>
            <person name="Qian P.Y."/>
        </authorList>
    </citation>
    <scope>NUCLEOTIDE SEQUENCE</scope>
    <source>
        <strain evidence="2">P08H-3</strain>
    </source>
</reference>
<feature type="region of interest" description="Disordered" evidence="1">
    <location>
        <begin position="1"/>
        <end position="55"/>
    </location>
</feature>